<dbReference type="AlphaFoldDB" id="A0A330HMR7"/>
<dbReference type="InterPro" id="IPR001867">
    <property type="entry name" value="OmpR/PhoB-type_DNA-bd"/>
</dbReference>
<feature type="modified residue" description="4-aspartylphosphate" evidence="2">
    <location>
        <position position="219"/>
    </location>
</feature>
<reference evidence="7 8" key="2">
    <citation type="submission" date="2018-07" db="EMBL/GenBank/DDBJ databases">
        <title>Diversity of Mesorhizobium strains in Brazil.</title>
        <authorList>
            <person name="Helene L.C.F."/>
            <person name="Dall'Agnol R."/>
            <person name="Delamuta J.R.M."/>
            <person name="Hungria M."/>
        </authorList>
    </citation>
    <scope>NUCLEOTIDE SEQUENCE [LARGE SCALE GENOMIC DNA]</scope>
    <source>
        <strain evidence="7 8">AC99b</strain>
    </source>
</reference>
<dbReference type="Pfam" id="PF00072">
    <property type="entry name" value="Response_reg"/>
    <property type="match status" value="1"/>
</dbReference>
<protein>
    <submittedName>
        <fullName evidence="7">Histidine kinase</fullName>
    </submittedName>
</protein>
<evidence type="ECO:0000313" key="7">
    <source>
        <dbReference type="EMBL" id="RAZ88822.1"/>
    </source>
</evidence>
<reference evidence="8" key="1">
    <citation type="submission" date="2018-06" db="EMBL/GenBank/DDBJ databases">
        <authorList>
            <person name="Helene L.C."/>
            <person name="Dall'Agnol R."/>
            <person name="Delamuta J.R."/>
            <person name="Hungria M."/>
        </authorList>
    </citation>
    <scope>NUCLEOTIDE SEQUENCE [LARGE SCALE GENOMIC DNA]</scope>
    <source>
        <strain evidence="8">AC99b</strain>
    </source>
</reference>
<evidence type="ECO:0000313" key="8">
    <source>
        <dbReference type="Proteomes" id="UP000251558"/>
    </source>
</evidence>
<dbReference type="CDD" id="cd00383">
    <property type="entry name" value="trans_reg_C"/>
    <property type="match status" value="1"/>
</dbReference>
<dbReference type="InterPro" id="IPR001789">
    <property type="entry name" value="Sig_transdc_resp-reg_receiver"/>
</dbReference>
<name>A0A330HMR7_9HYPH</name>
<feature type="DNA-binding region" description="OmpR/PhoB-type" evidence="3">
    <location>
        <begin position="25"/>
        <end position="120"/>
    </location>
</feature>
<dbReference type="GO" id="GO:0005829">
    <property type="term" value="C:cytosol"/>
    <property type="evidence" value="ECO:0007669"/>
    <property type="project" value="TreeGrafter"/>
</dbReference>
<dbReference type="RefSeq" id="WP_112099260.1">
    <property type="nucleotide sequence ID" value="NZ_QMBP01000010.1"/>
</dbReference>
<comment type="caution">
    <text evidence="7">The sequence shown here is derived from an EMBL/GenBank/DDBJ whole genome shotgun (WGS) entry which is preliminary data.</text>
</comment>
<proteinExistence type="predicted"/>
<dbReference type="InterPro" id="IPR011006">
    <property type="entry name" value="CheY-like_superfamily"/>
</dbReference>
<dbReference type="InterPro" id="IPR039420">
    <property type="entry name" value="WalR-like"/>
</dbReference>
<sequence>MNSHWIAEQIEVVPKHPNRRCEDGAKLLRFGRFCVVPGARQLLADGRSVRLGGRAFDLLLVLLRARGRLVPKDEILRSVWPSLVVEEANVRFQVTALRRALGEDRDLIKTVSGRGYLLAAELMEEPIDTDVVVRLATRRPPPGGTSDLRPAIRHRQSGSQAPLQSDTTLTVAVIDDDPDVREALQGLFRSTGLRTILFSSVQEFLDWVPKSPPQCLVLDVWLPEQNGLDIHSELAKIDMRLPVIFIGGHVDVPMAVRAMKAGAVDFLTKPVHHLDLLNAIRRAIRIASGV</sequence>
<feature type="region of interest" description="Disordered" evidence="4">
    <location>
        <begin position="138"/>
        <end position="165"/>
    </location>
</feature>
<feature type="domain" description="OmpR/PhoB-type" evidence="6">
    <location>
        <begin position="25"/>
        <end position="120"/>
    </location>
</feature>
<dbReference type="EMBL" id="QMBP01000010">
    <property type="protein sequence ID" value="RAZ88822.1"/>
    <property type="molecule type" value="Genomic_DNA"/>
</dbReference>
<dbReference type="PROSITE" id="PS51755">
    <property type="entry name" value="OMPR_PHOB"/>
    <property type="match status" value="1"/>
</dbReference>
<dbReference type="PANTHER" id="PTHR48111">
    <property type="entry name" value="REGULATOR OF RPOS"/>
    <property type="match status" value="1"/>
</dbReference>
<dbReference type="GO" id="GO:0032993">
    <property type="term" value="C:protein-DNA complex"/>
    <property type="evidence" value="ECO:0007669"/>
    <property type="project" value="TreeGrafter"/>
</dbReference>
<dbReference type="PANTHER" id="PTHR48111:SF56">
    <property type="entry name" value="TETRATHIONATE RESPONSE REGULATORY PROTEIN TTRR"/>
    <property type="match status" value="1"/>
</dbReference>
<evidence type="ECO:0000256" key="2">
    <source>
        <dbReference type="PROSITE-ProRule" id="PRU00169"/>
    </source>
</evidence>
<keyword evidence="2" id="KW-0597">Phosphoprotein</keyword>
<keyword evidence="7" id="KW-0808">Transferase</keyword>
<evidence type="ECO:0000259" key="5">
    <source>
        <dbReference type="PROSITE" id="PS50110"/>
    </source>
</evidence>
<evidence type="ECO:0000256" key="4">
    <source>
        <dbReference type="SAM" id="MobiDB-lite"/>
    </source>
</evidence>
<dbReference type="SMART" id="SM00862">
    <property type="entry name" value="Trans_reg_C"/>
    <property type="match status" value="1"/>
</dbReference>
<dbReference type="GO" id="GO:0016301">
    <property type="term" value="F:kinase activity"/>
    <property type="evidence" value="ECO:0007669"/>
    <property type="project" value="UniProtKB-KW"/>
</dbReference>
<evidence type="ECO:0000256" key="1">
    <source>
        <dbReference type="ARBA" id="ARBA00023125"/>
    </source>
</evidence>
<dbReference type="InterPro" id="IPR016032">
    <property type="entry name" value="Sig_transdc_resp-reg_C-effctor"/>
</dbReference>
<dbReference type="SMART" id="SM00448">
    <property type="entry name" value="REC"/>
    <property type="match status" value="1"/>
</dbReference>
<dbReference type="GO" id="GO:0000156">
    <property type="term" value="F:phosphorelay response regulator activity"/>
    <property type="evidence" value="ECO:0007669"/>
    <property type="project" value="TreeGrafter"/>
</dbReference>
<dbReference type="Gene3D" id="1.10.10.10">
    <property type="entry name" value="Winged helix-like DNA-binding domain superfamily/Winged helix DNA-binding domain"/>
    <property type="match status" value="1"/>
</dbReference>
<evidence type="ECO:0000256" key="3">
    <source>
        <dbReference type="PROSITE-ProRule" id="PRU01091"/>
    </source>
</evidence>
<accession>A0A330HMR7</accession>
<keyword evidence="8" id="KW-1185">Reference proteome</keyword>
<feature type="domain" description="Response regulatory" evidence="5">
    <location>
        <begin position="170"/>
        <end position="284"/>
    </location>
</feature>
<keyword evidence="1 3" id="KW-0238">DNA-binding</keyword>
<dbReference type="GO" id="GO:0006355">
    <property type="term" value="P:regulation of DNA-templated transcription"/>
    <property type="evidence" value="ECO:0007669"/>
    <property type="project" value="InterPro"/>
</dbReference>
<dbReference type="GO" id="GO:0000976">
    <property type="term" value="F:transcription cis-regulatory region binding"/>
    <property type="evidence" value="ECO:0007669"/>
    <property type="project" value="TreeGrafter"/>
</dbReference>
<dbReference type="SUPFAM" id="SSF46894">
    <property type="entry name" value="C-terminal effector domain of the bipartite response regulators"/>
    <property type="match status" value="1"/>
</dbReference>
<dbReference type="InterPro" id="IPR036388">
    <property type="entry name" value="WH-like_DNA-bd_sf"/>
</dbReference>
<dbReference type="Proteomes" id="UP000251558">
    <property type="component" value="Unassembled WGS sequence"/>
</dbReference>
<dbReference type="Pfam" id="PF00486">
    <property type="entry name" value="Trans_reg_C"/>
    <property type="match status" value="1"/>
</dbReference>
<evidence type="ECO:0000259" key="6">
    <source>
        <dbReference type="PROSITE" id="PS51755"/>
    </source>
</evidence>
<dbReference type="SUPFAM" id="SSF52172">
    <property type="entry name" value="CheY-like"/>
    <property type="match status" value="1"/>
</dbReference>
<dbReference type="OrthoDB" id="9782655at2"/>
<gene>
    <name evidence="7" type="ORF">DPM33_20495</name>
</gene>
<keyword evidence="7" id="KW-0418">Kinase</keyword>
<dbReference type="PROSITE" id="PS50110">
    <property type="entry name" value="RESPONSE_REGULATORY"/>
    <property type="match status" value="1"/>
</dbReference>
<dbReference type="Gene3D" id="3.40.50.2300">
    <property type="match status" value="1"/>
</dbReference>
<organism evidence="7 8">
    <name type="scientific">Mesorhizobium hawassense</name>
    <dbReference type="NCBI Taxonomy" id="1209954"/>
    <lineage>
        <taxon>Bacteria</taxon>
        <taxon>Pseudomonadati</taxon>
        <taxon>Pseudomonadota</taxon>
        <taxon>Alphaproteobacteria</taxon>
        <taxon>Hyphomicrobiales</taxon>
        <taxon>Phyllobacteriaceae</taxon>
        <taxon>Mesorhizobium</taxon>
    </lineage>
</organism>